<dbReference type="Pfam" id="PF12320">
    <property type="entry name" value="SbcD_C"/>
    <property type="match status" value="1"/>
</dbReference>
<keyword evidence="7" id="KW-0255">Endonuclease</keyword>
<dbReference type="EMBL" id="JBHSAY010000021">
    <property type="protein sequence ID" value="MFC4135388.1"/>
    <property type="molecule type" value="Genomic_DNA"/>
</dbReference>
<keyword evidence="7" id="KW-0235">DNA replication</keyword>
<keyword evidence="11" id="KW-1185">Reference proteome</keyword>
<evidence type="ECO:0000256" key="4">
    <source>
        <dbReference type="ARBA" id="ARBA00022722"/>
    </source>
</evidence>
<dbReference type="InterPro" id="IPR029052">
    <property type="entry name" value="Metallo-depent_PP-like"/>
</dbReference>
<keyword evidence="7" id="KW-0233">DNA recombination</keyword>
<protein>
    <recommendedName>
        <fullName evidence="3 7">Nuclease SbcCD subunit D</fullName>
    </recommendedName>
</protein>
<reference evidence="11" key="1">
    <citation type="journal article" date="2019" name="Int. J. Syst. Evol. Microbiol.">
        <title>The Global Catalogue of Microorganisms (GCM) 10K type strain sequencing project: providing services to taxonomists for standard genome sequencing and annotation.</title>
        <authorList>
            <consortium name="The Broad Institute Genomics Platform"/>
            <consortium name="The Broad Institute Genome Sequencing Center for Infectious Disease"/>
            <person name="Wu L."/>
            <person name="Ma J."/>
        </authorList>
    </citation>
    <scope>NUCLEOTIDE SEQUENCE [LARGE SCALE GENOMIC DNA]</scope>
    <source>
        <strain evidence="11">CGMCC 4.7289</strain>
    </source>
</reference>
<dbReference type="PANTHER" id="PTHR30337">
    <property type="entry name" value="COMPONENT OF ATP-DEPENDENT DSDNA EXONUCLEASE"/>
    <property type="match status" value="1"/>
</dbReference>
<evidence type="ECO:0000259" key="9">
    <source>
        <dbReference type="Pfam" id="PF12320"/>
    </source>
</evidence>
<feature type="domain" description="Nuclease SbcCD subunit D C-terminal" evidence="9">
    <location>
        <begin position="279"/>
        <end position="359"/>
    </location>
</feature>
<name>A0ABV8LY49_9ACTN</name>
<dbReference type="InterPro" id="IPR050535">
    <property type="entry name" value="DNA_Repair-Maintenance_Comp"/>
</dbReference>
<dbReference type="InterPro" id="IPR004593">
    <property type="entry name" value="SbcD"/>
</dbReference>
<dbReference type="NCBIfam" id="TIGR00619">
    <property type="entry name" value="sbcd"/>
    <property type="match status" value="1"/>
</dbReference>
<dbReference type="GO" id="GO:0004527">
    <property type="term" value="F:exonuclease activity"/>
    <property type="evidence" value="ECO:0007669"/>
    <property type="project" value="UniProtKB-KW"/>
</dbReference>
<evidence type="ECO:0000256" key="5">
    <source>
        <dbReference type="ARBA" id="ARBA00022801"/>
    </source>
</evidence>
<dbReference type="RefSeq" id="WP_253756415.1">
    <property type="nucleotide sequence ID" value="NZ_JAMZDZ010000001.1"/>
</dbReference>
<comment type="caution">
    <text evidence="10">The sequence shown here is derived from an EMBL/GenBank/DDBJ whole genome shotgun (WGS) entry which is preliminary data.</text>
</comment>
<dbReference type="CDD" id="cd00840">
    <property type="entry name" value="MPP_Mre11_N"/>
    <property type="match status" value="1"/>
</dbReference>
<dbReference type="InterPro" id="IPR004843">
    <property type="entry name" value="Calcineurin-like_PHP"/>
</dbReference>
<accession>A0ABV8LY49</accession>
<evidence type="ECO:0000256" key="7">
    <source>
        <dbReference type="RuleBase" id="RU363069"/>
    </source>
</evidence>
<evidence type="ECO:0000313" key="11">
    <source>
        <dbReference type="Proteomes" id="UP001595816"/>
    </source>
</evidence>
<dbReference type="Gene3D" id="3.60.21.10">
    <property type="match status" value="1"/>
</dbReference>
<keyword evidence="6 7" id="KW-0269">Exonuclease</keyword>
<keyword evidence="5 7" id="KW-0378">Hydrolase</keyword>
<evidence type="ECO:0000256" key="2">
    <source>
        <dbReference type="ARBA" id="ARBA00011322"/>
    </source>
</evidence>
<dbReference type="InterPro" id="IPR026843">
    <property type="entry name" value="SbcD_C"/>
</dbReference>
<dbReference type="Pfam" id="PF00149">
    <property type="entry name" value="Metallophos"/>
    <property type="match status" value="1"/>
</dbReference>
<dbReference type="InterPro" id="IPR041796">
    <property type="entry name" value="Mre11_N"/>
</dbReference>
<dbReference type="SUPFAM" id="SSF56300">
    <property type="entry name" value="Metallo-dependent phosphatases"/>
    <property type="match status" value="1"/>
</dbReference>
<gene>
    <name evidence="7" type="primary">sbcD</name>
    <name evidence="10" type="ORF">ACFOZ4_32655</name>
</gene>
<evidence type="ECO:0000256" key="3">
    <source>
        <dbReference type="ARBA" id="ARBA00013365"/>
    </source>
</evidence>
<keyword evidence="4 7" id="KW-0540">Nuclease</keyword>
<sequence>MKILHTSDWHVGKVLKGQPRAEEQLTALASVIEVARGERPDLIIVAGDLFDTAAPTPEAQKIVYRALAALRRLAEIVVIAGNHDNGPALDALRVFAESENLHLRGRVSDKPADHLITGVTPGGEPWRCIALPFLSQRYAVRALDMFELTQAEAHSTYADHLSRLLEAIAAESFTDPSAVNLVTAHLTVVGAAMGGGEREAHTILGYAVPSTVFPPNTHYVALGHLHRAQTLPGHCPVRYSGSPLPVDFGEEENPPSVTIVEATADTTALVREVPLPSGRRLRTLRGTLEQLSEMDPGDDWLRVVVSEKPRAGLREQVQEMLPRALDIRIDPAMLETKHPDRPARAERSPVALFADYLADRGHDDPATQKLFEELYQEVS</sequence>
<evidence type="ECO:0000313" key="10">
    <source>
        <dbReference type="EMBL" id="MFC4135388.1"/>
    </source>
</evidence>
<comment type="similarity">
    <text evidence="1 7">Belongs to the SbcD family.</text>
</comment>
<feature type="domain" description="Calcineurin-like phosphoesterase" evidence="8">
    <location>
        <begin position="1"/>
        <end position="226"/>
    </location>
</feature>
<evidence type="ECO:0000256" key="1">
    <source>
        <dbReference type="ARBA" id="ARBA00010555"/>
    </source>
</evidence>
<evidence type="ECO:0000256" key="6">
    <source>
        <dbReference type="ARBA" id="ARBA00022839"/>
    </source>
</evidence>
<dbReference type="PANTHER" id="PTHR30337:SF0">
    <property type="entry name" value="NUCLEASE SBCCD SUBUNIT D"/>
    <property type="match status" value="1"/>
</dbReference>
<proteinExistence type="inferred from homology"/>
<comment type="subunit">
    <text evidence="2 7">Heterodimer of SbcC and SbcD.</text>
</comment>
<evidence type="ECO:0000259" key="8">
    <source>
        <dbReference type="Pfam" id="PF00149"/>
    </source>
</evidence>
<dbReference type="Proteomes" id="UP001595816">
    <property type="component" value="Unassembled WGS sequence"/>
</dbReference>
<comment type="function">
    <text evidence="7">SbcCD cleaves DNA hairpin structures. These structures can inhibit DNA replication and are intermediates in certain DNA recombination reactions. The complex acts as a 3'-&gt;5' double strand exonuclease that can open hairpins. It also has a 5' single-strand endonuclease activity.</text>
</comment>
<organism evidence="10 11">
    <name type="scientific">Hamadaea flava</name>
    <dbReference type="NCBI Taxonomy" id="1742688"/>
    <lineage>
        <taxon>Bacteria</taxon>
        <taxon>Bacillati</taxon>
        <taxon>Actinomycetota</taxon>
        <taxon>Actinomycetes</taxon>
        <taxon>Micromonosporales</taxon>
        <taxon>Micromonosporaceae</taxon>
        <taxon>Hamadaea</taxon>
    </lineage>
</organism>